<keyword evidence="3" id="KW-0966">Cell projection</keyword>
<sequence length="240" mass="26805">MKKIYFKILILTIILGTALNAALAQSMSEEELKMHIIEQIKQQSQKQIEPLGGGEIQVKILNMPQGDIKTKNETVIKVESNTNNFLYRDIKRVSIYDGNTFVKSFPISVNTLVFREVLCATNPIVRDQNISISNSTLKKAQIGEYIGQTIDSNPKNALVATRNIPKDTPILKHYVKSKPDVIKDSTINIVFKSNGDLKITVDGKALKEGSIGDNILVKSIKYNKVYRATVSNKNEATVRI</sequence>
<organism evidence="3 4">
    <name type="scientific">Candidatus Galligastranaerophilus intestinavium</name>
    <dbReference type="NCBI Taxonomy" id="2840836"/>
    <lineage>
        <taxon>Bacteria</taxon>
        <taxon>Candidatus Galligastranaerophilus</taxon>
    </lineage>
</organism>
<evidence type="ECO:0000259" key="2">
    <source>
        <dbReference type="Pfam" id="PF13144"/>
    </source>
</evidence>
<dbReference type="NCBIfam" id="TIGR03170">
    <property type="entry name" value="flgA_cterm"/>
    <property type="match status" value="1"/>
</dbReference>
<evidence type="ECO:0000313" key="4">
    <source>
        <dbReference type="Proteomes" id="UP000886865"/>
    </source>
</evidence>
<accession>A0A9D1JZA2</accession>
<feature type="chain" id="PRO_5039759525" description="Flagella basal body P-ring formation protein FlgA" evidence="1">
    <location>
        <begin position="25"/>
        <end position="240"/>
    </location>
</feature>
<protein>
    <recommendedName>
        <fullName evidence="1">Flagella basal body P-ring formation protein FlgA</fullName>
    </recommendedName>
</protein>
<keyword evidence="3" id="KW-0969">Cilium</keyword>
<comment type="caution">
    <text evidence="3">The sequence shown here is derived from an EMBL/GenBank/DDBJ whole genome shotgun (WGS) entry which is preliminary data.</text>
</comment>
<proteinExistence type="inferred from homology"/>
<dbReference type="GO" id="GO:0044780">
    <property type="term" value="P:bacterial-type flagellum assembly"/>
    <property type="evidence" value="ECO:0007669"/>
    <property type="project" value="InterPro"/>
</dbReference>
<feature type="signal peptide" evidence="1">
    <location>
        <begin position="1"/>
        <end position="24"/>
    </location>
</feature>
<dbReference type="Gene3D" id="2.30.30.760">
    <property type="match status" value="1"/>
</dbReference>
<evidence type="ECO:0000313" key="3">
    <source>
        <dbReference type="EMBL" id="HIS74783.1"/>
    </source>
</evidence>
<keyword evidence="1" id="KW-0732">Signal</keyword>
<dbReference type="InterPro" id="IPR017585">
    <property type="entry name" value="SAF_FlgA"/>
</dbReference>
<dbReference type="GO" id="GO:0042597">
    <property type="term" value="C:periplasmic space"/>
    <property type="evidence" value="ECO:0007669"/>
    <property type="project" value="UniProtKB-SubCell"/>
</dbReference>
<keyword evidence="1" id="KW-1005">Bacterial flagellum biogenesis</keyword>
<dbReference type="InterPro" id="IPR039246">
    <property type="entry name" value="Flagellar_FlgA"/>
</dbReference>
<dbReference type="EMBL" id="DVJQ01000060">
    <property type="protein sequence ID" value="HIS74783.1"/>
    <property type="molecule type" value="Genomic_DNA"/>
</dbReference>
<dbReference type="AlphaFoldDB" id="A0A9D1JZA2"/>
<comment type="similarity">
    <text evidence="1">Belongs to the FlgA family.</text>
</comment>
<dbReference type="PANTHER" id="PTHR36307">
    <property type="entry name" value="FLAGELLA BASAL BODY P-RING FORMATION PROTEIN FLGA"/>
    <property type="match status" value="1"/>
</dbReference>
<keyword evidence="1" id="KW-0574">Periplasm</keyword>
<reference evidence="3" key="1">
    <citation type="submission" date="2020-10" db="EMBL/GenBank/DDBJ databases">
        <authorList>
            <person name="Gilroy R."/>
        </authorList>
    </citation>
    <scope>NUCLEOTIDE SEQUENCE</scope>
    <source>
        <strain evidence="3">CHK152-2871</strain>
    </source>
</reference>
<comment type="subcellular location">
    <subcellularLocation>
        <location evidence="1">Periplasm</location>
    </subcellularLocation>
</comment>
<name>A0A9D1JZA2_9BACT</name>
<feature type="domain" description="Flagella basal body P-ring formation protein FlgA SAF" evidence="2">
    <location>
        <begin position="116"/>
        <end position="238"/>
    </location>
</feature>
<reference evidence="3" key="2">
    <citation type="journal article" date="2021" name="PeerJ">
        <title>Extensive microbial diversity within the chicken gut microbiome revealed by metagenomics and culture.</title>
        <authorList>
            <person name="Gilroy R."/>
            <person name="Ravi A."/>
            <person name="Getino M."/>
            <person name="Pursley I."/>
            <person name="Horton D.L."/>
            <person name="Alikhan N.F."/>
            <person name="Baker D."/>
            <person name="Gharbi K."/>
            <person name="Hall N."/>
            <person name="Watson M."/>
            <person name="Adriaenssens E.M."/>
            <person name="Foster-Nyarko E."/>
            <person name="Jarju S."/>
            <person name="Secka A."/>
            <person name="Antonio M."/>
            <person name="Oren A."/>
            <person name="Chaudhuri R.R."/>
            <person name="La Ragione R."/>
            <person name="Hildebrand F."/>
            <person name="Pallen M.J."/>
        </authorList>
    </citation>
    <scope>NUCLEOTIDE SEQUENCE</scope>
    <source>
        <strain evidence="3">CHK152-2871</strain>
    </source>
</reference>
<comment type="function">
    <text evidence="1">Involved in the assembly process of the P-ring formation. It may associate with FlgF on the rod constituting a structure essential for the P-ring assembly or may act as a modulator protein for the P-ring assembly.</text>
</comment>
<gene>
    <name evidence="3" type="primary">flgA</name>
    <name evidence="3" type="ORF">IAA86_07165</name>
</gene>
<dbReference type="Pfam" id="PF13144">
    <property type="entry name" value="ChapFlgA"/>
    <property type="match status" value="1"/>
</dbReference>
<evidence type="ECO:0000256" key="1">
    <source>
        <dbReference type="RuleBase" id="RU362063"/>
    </source>
</evidence>
<dbReference type="PANTHER" id="PTHR36307:SF1">
    <property type="entry name" value="FLAGELLA BASAL BODY P-RING FORMATION PROTEIN FLGA"/>
    <property type="match status" value="1"/>
</dbReference>
<dbReference type="Proteomes" id="UP000886865">
    <property type="component" value="Unassembled WGS sequence"/>
</dbReference>
<keyword evidence="3" id="KW-0282">Flagellum</keyword>